<keyword evidence="4" id="KW-0031">Aminopeptidase</keyword>
<dbReference type="Pfam" id="PF12580">
    <property type="entry name" value="TPPII"/>
    <property type="match status" value="1"/>
</dbReference>
<dbReference type="FunFam" id="3.40.50.200:FF:000013">
    <property type="entry name" value="Tripeptidyl-peptidase 2 homolog"/>
    <property type="match status" value="1"/>
</dbReference>
<dbReference type="PANTHER" id="PTHR43806">
    <property type="entry name" value="PEPTIDASE S8"/>
    <property type="match status" value="1"/>
</dbReference>
<protein>
    <recommendedName>
        <fullName evidence="3">tripeptidyl-peptidase II</fullName>
        <ecNumber evidence="3">3.4.14.10</ecNumber>
    </recommendedName>
</protein>
<dbReference type="PRINTS" id="PR00723">
    <property type="entry name" value="SUBTILISIN"/>
</dbReference>
<dbReference type="InterPro" id="IPR050131">
    <property type="entry name" value="Peptidase_S8_subtilisin-like"/>
</dbReference>
<dbReference type="STRING" id="684364.F4PEI3"/>
<dbReference type="FunCoup" id="F4PEI3">
    <property type="interactions" value="755"/>
</dbReference>
<dbReference type="InterPro" id="IPR048384">
    <property type="entry name" value="TPPII_GBD"/>
</dbReference>
<dbReference type="MEROPS" id="S08.A56"/>
<dbReference type="InterPro" id="IPR046939">
    <property type="entry name" value="TPPII_C_sf"/>
</dbReference>
<comment type="similarity">
    <text evidence="2 8">Belongs to the peptidase S8 family.</text>
</comment>
<evidence type="ECO:0000256" key="5">
    <source>
        <dbReference type="ARBA" id="ARBA00022670"/>
    </source>
</evidence>
<evidence type="ECO:0000259" key="12">
    <source>
        <dbReference type="Pfam" id="PF21316"/>
    </source>
</evidence>
<dbReference type="OMA" id="SLRDFQC"/>
<dbReference type="Gene3D" id="3.40.50.200">
    <property type="entry name" value="Peptidase S8/S53 domain"/>
    <property type="match status" value="2"/>
</dbReference>
<gene>
    <name evidence="13" type="ORF">BATDEDRAFT_92717</name>
</gene>
<evidence type="ECO:0000259" key="10">
    <source>
        <dbReference type="Pfam" id="PF12580"/>
    </source>
</evidence>
<dbReference type="RefSeq" id="XP_006683005.1">
    <property type="nucleotide sequence ID" value="XM_006682942.1"/>
</dbReference>
<dbReference type="Gene3D" id="2.60.40.3170">
    <property type="match status" value="1"/>
</dbReference>
<dbReference type="InterPro" id="IPR015500">
    <property type="entry name" value="Peptidase_S8_subtilisin-rel"/>
</dbReference>
<dbReference type="Pfam" id="PF21223">
    <property type="entry name" value="TPPII_Ig-like-1"/>
    <property type="match status" value="1"/>
</dbReference>
<dbReference type="Pfam" id="PF00082">
    <property type="entry name" value="Peptidase_S8"/>
    <property type="match status" value="1"/>
</dbReference>
<dbReference type="Pfam" id="PF21316">
    <property type="entry name" value="TPPII_GBD"/>
    <property type="match status" value="1"/>
</dbReference>
<keyword evidence="14" id="KW-1185">Reference proteome</keyword>
<keyword evidence="5 8" id="KW-0645">Protease</keyword>
<feature type="domain" description="Tripeptidyl-peptidase II galactose-binding" evidence="12">
    <location>
        <begin position="669"/>
        <end position="764"/>
    </location>
</feature>
<dbReference type="OrthoDB" id="10256524at2759"/>
<keyword evidence="7 8" id="KW-0720">Serine protease</keyword>
<keyword evidence="6 8" id="KW-0378">Hydrolase</keyword>
<dbReference type="PROSITE" id="PS00138">
    <property type="entry name" value="SUBTILASE_SER"/>
    <property type="match status" value="1"/>
</dbReference>
<dbReference type="GO" id="GO:0006508">
    <property type="term" value="P:proteolysis"/>
    <property type="evidence" value="ECO:0007669"/>
    <property type="project" value="UniProtKB-KW"/>
</dbReference>
<feature type="active site" description="Charge relay system" evidence="8">
    <location>
        <position position="457"/>
    </location>
</feature>
<organism evidence="13 14">
    <name type="scientific">Batrachochytrium dendrobatidis (strain JAM81 / FGSC 10211)</name>
    <name type="common">Frog chytrid fungus</name>
    <dbReference type="NCBI Taxonomy" id="684364"/>
    <lineage>
        <taxon>Eukaryota</taxon>
        <taxon>Fungi</taxon>
        <taxon>Fungi incertae sedis</taxon>
        <taxon>Chytridiomycota</taxon>
        <taxon>Chytridiomycota incertae sedis</taxon>
        <taxon>Chytridiomycetes</taxon>
        <taxon>Rhizophydiales</taxon>
        <taxon>Rhizophydiales incertae sedis</taxon>
        <taxon>Batrachochytrium</taxon>
    </lineage>
</organism>
<dbReference type="InterPro" id="IPR022229">
    <property type="entry name" value="TPPII_Ig-like-2"/>
</dbReference>
<evidence type="ECO:0000256" key="8">
    <source>
        <dbReference type="PROSITE-ProRule" id="PRU01240"/>
    </source>
</evidence>
<evidence type="ECO:0000256" key="6">
    <source>
        <dbReference type="ARBA" id="ARBA00022801"/>
    </source>
</evidence>
<comment type="catalytic activity">
    <reaction evidence="1">
        <text>Release of an N-terminal tripeptide from a polypeptide.</text>
        <dbReference type="EC" id="3.4.14.10"/>
    </reaction>
</comment>
<evidence type="ECO:0000256" key="7">
    <source>
        <dbReference type="ARBA" id="ARBA00022825"/>
    </source>
</evidence>
<evidence type="ECO:0000256" key="4">
    <source>
        <dbReference type="ARBA" id="ARBA00022438"/>
    </source>
</evidence>
<feature type="domain" description="Tripeptidyl peptidase II second Ig-like" evidence="10">
    <location>
        <begin position="818"/>
        <end position="1004"/>
    </location>
</feature>
<dbReference type="GO" id="GO:0008240">
    <property type="term" value="F:tripeptidyl-peptidase activity"/>
    <property type="evidence" value="ECO:0000318"/>
    <property type="project" value="GO_Central"/>
</dbReference>
<dbReference type="InterPro" id="IPR000209">
    <property type="entry name" value="Peptidase_S8/S53_dom"/>
</dbReference>
<evidence type="ECO:0000313" key="14">
    <source>
        <dbReference type="Proteomes" id="UP000007241"/>
    </source>
</evidence>
<dbReference type="InterPro" id="IPR036852">
    <property type="entry name" value="Peptidase_S8/S53_dom_sf"/>
</dbReference>
<evidence type="ECO:0000313" key="13">
    <source>
        <dbReference type="EMBL" id="EGF76378.1"/>
    </source>
</evidence>
<dbReference type="SUPFAM" id="SSF52743">
    <property type="entry name" value="Subtilisin-like"/>
    <property type="match status" value="1"/>
</dbReference>
<dbReference type="GO" id="GO:0005829">
    <property type="term" value="C:cytosol"/>
    <property type="evidence" value="ECO:0000318"/>
    <property type="project" value="GO_Central"/>
</dbReference>
<evidence type="ECO:0000256" key="1">
    <source>
        <dbReference type="ARBA" id="ARBA00001910"/>
    </source>
</evidence>
<dbReference type="PANTHER" id="PTHR43806:SF14">
    <property type="entry name" value="TRIPEPTIDYL-PEPTIDASE 2"/>
    <property type="match status" value="1"/>
</dbReference>
<feature type="domain" description="Tripeptidyl-peptidase II first Ig-like" evidence="11">
    <location>
        <begin position="528"/>
        <end position="645"/>
    </location>
</feature>
<sequence>MTDKTMSRSAFPVEGLLPKNETEAAMFISSNPEMDGRGTVIAILDTGVDPGAPGLQVTSHGLLKIIHLIDCTGAGDVPCSTVVEPTPNADVTTSSLGTIVGLSGRTLTLGNWNCPTNKFRLGLKHSSDLYPGPLVDRLEKSSKEKTLISHHALLTQTEALAVTADNSTATDDNAILTKNDQKARVEVLKDFMKNHEDPGILMDCVVFHDGKTWRAAIDVNETGDLTNVTTLASYSEEHQHLCFGDDSMLNYSVNIYDEGQMLSIVTLAGSHGTHVAAISAANYPEDSRLNGIAPGAQIVSLKIGDTRLGSMETGAGLVRAAIELARLNIDLANISYGEAAAIPDTGRFIELLRDEVINKKGCIVVASGGNAGPALTTVGAPGGTGSAVIGVGAYVSHSMMDAEYALLDKVEERAYTWSSRGPSSDGDIGVDIFAPGAAITSVPQYTIQRSQLMNGTSMSSPNCCGCLALLLSGLKAKQIPYTPYLIKAAIQATGKDIKDPFGIRFVQVQKAWNYLTDTAQGYLPSTLHYAITIPERDDARGIYLRDIVETSELQQLAVKVSPVFPRKDEPSQNLSKLSMEVQVLLKCSDRWISAPNFVLLNNSGRAFNIRVDPTQLRPGFHYGTITGYDANKPEVGSIFTIPITVCKPEVVTSALTETSCYVKYDSLSFKSGDIQRHFVHVPLGANFAELIMRSEGRQTSANFYVHMLQLHPQSRYPMYEKKYTFSLNSVGSGAMNEDSVYRKHFSVLPNVTIELCLAQFWSSLDPSTVSVELKFHGLLASASASTTGGNGLSSGSGGDLMYINPGSNGFARVDITAPVRNESISPSISLDTLRKSIRPTDFTISPLKSRDVLPDTRQLHQLVLTYSTKINESGSITPRFPRMNNMLYDSSLENFGLFVFDSNKRTIAFRDIYPKAIKALEGTYTFRAQVVSHSLDVLEKLQSMPLVLDIALSKSVSLSIYNSLAGAISEDAAMSYKRKTLLRGQRSVFWVGDIASNSVPKDAKHGDLLVGKLDLTSTKIDGDLYPVAYLVSPEIKKDASNDITLAGEKEPIKEDATLITEAVRDLEISWIKKLKSDEERKLLLSKLEKENPTHLPLFKQKLEQLTEKSTQFSSATPMSDELSSQILATTLQIINIIDEGSVAKYFGVQHDVAQGGEKMRTEKSEMEAKKELLIMAYRWKSAAYYSMLDTTKERAEQSTLFVEALAKYAEWLPSSSAADGYYILLSACRNRLRGHHGLALKSLNKFIADRKNVSTEEAGKNLWKAAIELRVSILNELGWNMWADYESKWKSLKFPTEYASF</sequence>
<dbReference type="EMBL" id="GL882897">
    <property type="protein sequence ID" value="EGF76378.1"/>
    <property type="molecule type" value="Genomic_DNA"/>
</dbReference>
<feature type="active site" description="Charge relay system" evidence="8">
    <location>
        <position position="271"/>
    </location>
</feature>
<dbReference type="InterPro" id="IPR034051">
    <property type="entry name" value="TPP_II_domain"/>
</dbReference>
<accession>F4PEI3</accession>
<dbReference type="InParanoid" id="F4PEI3"/>
<dbReference type="CDD" id="cd04857">
    <property type="entry name" value="Peptidases_S8_Tripeptidyl_Aminopeptidase_II"/>
    <property type="match status" value="1"/>
</dbReference>
<evidence type="ECO:0000256" key="3">
    <source>
        <dbReference type="ARBA" id="ARBA00012462"/>
    </source>
</evidence>
<name>F4PEI3_BATDJ</name>
<feature type="domain" description="Peptidase S8/S53" evidence="9">
    <location>
        <begin position="36"/>
        <end position="494"/>
    </location>
</feature>
<proteinExistence type="inferred from homology"/>
<dbReference type="Gene3D" id="1.25.40.710">
    <property type="match status" value="1"/>
</dbReference>
<dbReference type="InterPro" id="IPR023828">
    <property type="entry name" value="Peptidase_S8_Ser-AS"/>
</dbReference>
<evidence type="ECO:0000259" key="11">
    <source>
        <dbReference type="Pfam" id="PF21223"/>
    </source>
</evidence>
<evidence type="ECO:0000256" key="2">
    <source>
        <dbReference type="ARBA" id="ARBA00011073"/>
    </source>
</evidence>
<dbReference type="GeneID" id="18244733"/>
<dbReference type="Proteomes" id="UP000007241">
    <property type="component" value="Unassembled WGS sequence"/>
</dbReference>
<dbReference type="GO" id="GO:0004177">
    <property type="term" value="F:aminopeptidase activity"/>
    <property type="evidence" value="ECO:0007669"/>
    <property type="project" value="UniProtKB-KW"/>
</dbReference>
<evidence type="ECO:0000259" key="9">
    <source>
        <dbReference type="Pfam" id="PF00082"/>
    </source>
</evidence>
<dbReference type="PROSITE" id="PS51892">
    <property type="entry name" value="SUBTILASE"/>
    <property type="match status" value="1"/>
</dbReference>
<dbReference type="HOGENOM" id="CLU_003084_1_0_1"/>
<feature type="active site" description="Charge relay system" evidence="8">
    <location>
        <position position="45"/>
    </location>
</feature>
<dbReference type="GO" id="GO:0004252">
    <property type="term" value="F:serine-type endopeptidase activity"/>
    <property type="evidence" value="ECO:0007669"/>
    <property type="project" value="UniProtKB-UniRule"/>
</dbReference>
<dbReference type="EC" id="3.4.14.10" evidence="3"/>
<dbReference type="InterPro" id="IPR048383">
    <property type="entry name" value="TPPII_Ig-like-1"/>
</dbReference>
<dbReference type="InterPro" id="IPR046940">
    <property type="entry name" value="TPPII_Ig-like_sf"/>
</dbReference>
<reference evidence="13 14" key="1">
    <citation type="submission" date="2009-12" db="EMBL/GenBank/DDBJ databases">
        <title>The draft genome of Batrachochytrium dendrobatidis.</title>
        <authorList>
            <consortium name="US DOE Joint Genome Institute (JGI-PGF)"/>
            <person name="Kuo A."/>
            <person name="Salamov A."/>
            <person name="Schmutz J."/>
            <person name="Lucas S."/>
            <person name="Pitluck S."/>
            <person name="Rosenblum E."/>
            <person name="Stajich J."/>
            <person name="Eisen M."/>
            <person name="Grigoriev I.V."/>
        </authorList>
    </citation>
    <scope>NUCLEOTIDE SEQUENCE [LARGE SCALE GENOMIC DNA]</scope>
    <source>
        <strain evidence="14">JAM81 / FGSC 10211</strain>
    </source>
</reference>